<dbReference type="GO" id="GO:0005634">
    <property type="term" value="C:nucleus"/>
    <property type="evidence" value="ECO:0007669"/>
    <property type="project" value="UniProtKB-SubCell"/>
</dbReference>
<dbReference type="PANTHER" id="PTHR14324:SF3">
    <property type="entry name" value="CONDENSIN-2 COMPLEX SUBUNIT H2"/>
    <property type="match status" value="1"/>
</dbReference>
<evidence type="ECO:0000259" key="9">
    <source>
        <dbReference type="Pfam" id="PF16858"/>
    </source>
</evidence>
<evidence type="ECO:0000313" key="11">
    <source>
        <dbReference type="Proteomes" id="UP001460270"/>
    </source>
</evidence>
<evidence type="ECO:0000256" key="2">
    <source>
        <dbReference type="ARBA" id="ARBA00007844"/>
    </source>
</evidence>
<dbReference type="InterPro" id="IPR031737">
    <property type="entry name" value="CNDH2_C"/>
</dbReference>
<sequence>MESTESRFAHLLQPIRELTKNWDVDIASELNDYLEELDEMCITFDDGEIKLNFAEAALLIQGSVCIYSRKVELLHNLVYRTLEYINEKNKKKNKQVAESEENNAEEVHNHDDNDAEFTDIEINPSNYNQTSDFSSAVNDIPLPPECLIPQDTGAKHKLPLITLKGEILFSQKDFRLITIIPENDIILLALATAESRELMEDNQCPAADFAARQPQLNDDAPVCAEADANDDAAEDNFLPLADNDGGMEVDHGTEEHIERHQAPSEGRMIRERRQIEAIKPREELPPEVNVWALHDPYTAIEEEKPFKSGKCYKVPEGLDDGGKRKRKRTSVLQDFESWFRGISDPLAHKLKNGPTSVDLNYIYLTTVKDKLRSKKRIYRKAGVAISEEELRQTLLQPEDTDEQRQGEDIVDHPGFLGYDNDNSDNEHEEFPDDVPADFGVGPDFILPESQKDELTYEQLVKLRVEQLVVNSRGYTQETALSRKIKEWEDKIKPELALQEERPAFDIHDYGDRIVNALDSVGQHRSFSSIVSGLDNFEVCKYFLASLQLANDYTVEIDSLAGLEKNVDSVGLTLLSVQRATERFKNL</sequence>
<evidence type="ECO:0000256" key="4">
    <source>
        <dbReference type="ARBA" id="ARBA00023067"/>
    </source>
</evidence>
<proteinExistence type="inferred from homology"/>
<feature type="domain" description="Condensin II complex subunit H2 N-terminal" evidence="8">
    <location>
        <begin position="6"/>
        <end position="118"/>
    </location>
</feature>
<comment type="subcellular location">
    <subcellularLocation>
        <location evidence="1">Nucleus</location>
    </subcellularLocation>
</comment>
<evidence type="ECO:0000256" key="6">
    <source>
        <dbReference type="ARBA" id="ARBA00030479"/>
    </source>
</evidence>
<keyword evidence="5" id="KW-0539">Nucleus</keyword>
<evidence type="ECO:0000256" key="5">
    <source>
        <dbReference type="ARBA" id="ARBA00023242"/>
    </source>
</evidence>
<evidence type="ECO:0000256" key="3">
    <source>
        <dbReference type="ARBA" id="ARBA00016903"/>
    </source>
</evidence>
<comment type="similarity">
    <text evidence="2">Belongs to the CND2 H2 (condensin-2 subunit 2) family.</text>
</comment>
<gene>
    <name evidence="10" type="ORF">WMY93_022064</name>
</gene>
<name>A0AAW0NNL2_9GOBI</name>
<keyword evidence="11" id="KW-1185">Reference proteome</keyword>
<dbReference type="Pfam" id="PF16858">
    <property type="entry name" value="CNDH2_C"/>
    <property type="match status" value="1"/>
</dbReference>
<dbReference type="GO" id="GO:0051306">
    <property type="term" value="P:mitotic sister chromatid separation"/>
    <property type="evidence" value="ECO:0007669"/>
    <property type="project" value="TreeGrafter"/>
</dbReference>
<dbReference type="GO" id="GO:0000796">
    <property type="term" value="C:condensin complex"/>
    <property type="evidence" value="ECO:0007669"/>
    <property type="project" value="TreeGrafter"/>
</dbReference>
<evidence type="ECO:0000259" key="8">
    <source>
        <dbReference type="Pfam" id="PF06278"/>
    </source>
</evidence>
<dbReference type="Pfam" id="PF06278">
    <property type="entry name" value="CNDH2_N"/>
    <property type="match status" value="1"/>
</dbReference>
<feature type="domain" description="Condensin-2 complex subunit H2 C-terminal" evidence="9">
    <location>
        <begin position="455"/>
        <end position="583"/>
    </location>
</feature>
<evidence type="ECO:0000256" key="7">
    <source>
        <dbReference type="SAM" id="MobiDB-lite"/>
    </source>
</evidence>
<dbReference type="Proteomes" id="UP001460270">
    <property type="component" value="Unassembled WGS sequence"/>
</dbReference>
<accession>A0AAW0NNL2</accession>
<comment type="caution">
    <text evidence="10">The sequence shown here is derived from an EMBL/GenBank/DDBJ whole genome shotgun (WGS) entry which is preliminary data.</text>
</comment>
<dbReference type="EMBL" id="JBBPFD010000015">
    <property type="protein sequence ID" value="KAK7896739.1"/>
    <property type="molecule type" value="Genomic_DNA"/>
</dbReference>
<dbReference type="PANTHER" id="PTHR14324">
    <property type="entry name" value="CONDENSIN-2 COMPLEX SUBUNIT H2"/>
    <property type="match status" value="1"/>
</dbReference>
<dbReference type="InterPro" id="IPR009378">
    <property type="entry name" value="H2_N"/>
</dbReference>
<dbReference type="GO" id="GO:0010032">
    <property type="term" value="P:meiotic chromosome condensation"/>
    <property type="evidence" value="ECO:0007669"/>
    <property type="project" value="TreeGrafter"/>
</dbReference>
<reference evidence="11" key="1">
    <citation type="submission" date="2024-04" db="EMBL/GenBank/DDBJ databases">
        <title>Salinicola lusitanus LLJ914,a marine bacterium isolated from the Okinawa Trough.</title>
        <authorList>
            <person name="Li J."/>
        </authorList>
    </citation>
    <scope>NUCLEOTIDE SEQUENCE [LARGE SCALE GENOMIC DNA]</scope>
</reference>
<dbReference type="GO" id="GO:0003682">
    <property type="term" value="F:chromatin binding"/>
    <property type="evidence" value="ECO:0007669"/>
    <property type="project" value="TreeGrafter"/>
</dbReference>
<dbReference type="InterPro" id="IPR031739">
    <property type="entry name" value="Ncaph2"/>
</dbReference>
<protein>
    <recommendedName>
        <fullName evidence="3">Condensin-2 complex subunit H2</fullName>
    </recommendedName>
    <alternativeName>
        <fullName evidence="6">Non-SMC condensin II complex subunit H2</fullName>
    </alternativeName>
</protein>
<dbReference type="AlphaFoldDB" id="A0AAW0NNL2"/>
<evidence type="ECO:0000256" key="1">
    <source>
        <dbReference type="ARBA" id="ARBA00004123"/>
    </source>
</evidence>
<feature type="region of interest" description="Disordered" evidence="7">
    <location>
        <begin position="90"/>
        <end position="117"/>
    </location>
</feature>
<organism evidence="10 11">
    <name type="scientific">Mugilogobius chulae</name>
    <name type="common">yellowstripe goby</name>
    <dbReference type="NCBI Taxonomy" id="88201"/>
    <lineage>
        <taxon>Eukaryota</taxon>
        <taxon>Metazoa</taxon>
        <taxon>Chordata</taxon>
        <taxon>Craniata</taxon>
        <taxon>Vertebrata</taxon>
        <taxon>Euteleostomi</taxon>
        <taxon>Actinopterygii</taxon>
        <taxon>Neopterygii</taxon>
        <taxon>Teleostei</taxon>
        <taxon>Neoteleostei</taxon>
        <taxon>Acanthomorphata</taxon>
        <taxon>Gobiaria</taxon>
        <taxon>Gobiiformes</taxon>
        <taxon>Gobioidei</taxon>
        <taxon>Gobiidae</taxon>
        <taxon>Gobionellinae</taxon>
        <taxon>Mugilogobius</taxon>
    </lineage>
</organism>
<keyword evidence="4" id="KW-0226">DNA condensation</keyword>
<evidence type="ECO:0000313" key="10">
    <source>
        <dbReference type="EMBL" id="KAK7896739.1"/>
    </source>
</evidence>